<feature type="compositionally biased region" description="Polar residues" evidence="1">
    <location>
        <begin position="1"/>
        <end position="10"/>
    </location>
</feature>
<evidence type="ECO:0000256" key="1">
    <source>
        <dbReference type="SAM" id="MobiDB-lite"/>
    </source>
</evidence>
<evidence type="ECO:0000313" key="3">
    <source>
        <dbReference type="Proteomes" id="UP000532204"/>
    </source>
</evidence>
<accession>A0A3L2NV65</accession>
<reference evidence="2 3" key="1">
    <citation type="submission" date="2019-05" db="EMBL/GenBank/DDBJ databases">
        <authorList>
            <consortium name="NARMS: The National Antimicrobial Resistance Monitoring System"/>
        </authorList>
    </citation>
    <scope>NUCLEOTIDE SEQUENCE [LARGE SCALE GENOMIC DNA]</scope>
    <source>
        <strain evidence="2 3">CVM N18EC122</strain>
    </source>
</reference>
<comment type="caution">
    <text evidence="2">The sequence shown here is derived from an EMBL/GenBank/DDBJ whole genome shotgun (WGS) entry which is preliminary data.</text>
</comment>
<proteinExistence type="predicted"/>
<name>A0A3L2NV65_ECOLX</name>
<protein>
    <submittedName>
        <fullName evidence="2">Conjugal transfer protein TraC</fullName>
    </submittedName>
</protein>
<feature type="region of interest" description="Disordered" evidence="1">
    <location>
        <begin position="1"/>
        <end position="25"/>
    </location>
</feature>
<organism evidence="2 3">
    <name type="scientific">Escherichia coli</name>
    <dbReference type="NCBI Taxonomy" id="562"/>
    <lineage>
        <taxon>Bacteria</taxon>
        <taxon>Pseudomonadati</taxon>
        <taxon>Pseudomonadota</taxon>
        <taxon>Gammaproteobacteria</taxon>
        <taxon>Enterobacterales</taxon>
        <taxon>Enterobacteriaceae</taxon>
        <taxon>Escherichia</taxon>
    </lineage>
</organism>
<gene>
    <name evidence="2" type="ORF">E6D34_23920</name>
</gene>
<sequence>MGHRSQQSPVTLKYRDSHNGSHPPLTFFRKSRFADEDVPTFSPAIAHIPA</sequence>
<dbReference type="AlphaFoldDB" id="A0A3L2NV65"/>
<dbReference type="Proteomes" id="UP000532204">
    <property type="component" value="Unassembled WGS sequence"/>
</dbReference>
<dbReference type="EMBL" id="AASEBA010000077">
    <property type="protein sequence ID" value="EFC9752242.1"/>
    <property type="molecule type" value="Genomic_DNA"/>
</dbReference>
<evidence type="ECO:0000313" key="2">
    <source>
        <dbReference type="EMBL" id="EFC9752242.1"/>
    </source>
</evidence>